<keyword evidence="5" id="KW-1185">Reference proteome</keyword>
<comment type="caution">
    <text evidence="4">The sequence shown here is derived from an EMBL/GenBank/DDBJ whole genome shotgun (WGS) entry which is preliminary data.</text>
</comment>
<reference evidence="4 5" key="1">
    <citation type="submission" date="2020-08" db="EMBL/GenBank/DDBJ databases">
        <title>Arenibacter gaetbuli sp. nov., isolated from a sand dune.</title>
        <authorList>
            <person name="Park S."/>
            <person name="Yoon J.-H."/>
        </authorList>
    </citation>
    <scope>NUCLEOTIDE SEQUENCE [LARGE SCALE GENOMIC DNA]</scope>
    <source>
        <strain evidence="4 5">BSSL-BM3</strain>
    </source>
</reference>
<name>A0ABR7QI00_9FLAO</name>
<gene>
    <name evidence="4" type="ORF">H4O18_02335</name>
</gene>
<evidence type="ECO:0000313" key="4">
    <source>
        <dbReference type="EMBL" id="MBC8766821.1"/>
    </source>
</evidence>
<evidence type="ECO:0000256" key="1">
    <source>
        <dbReference type="ARBA" id="ARBA00007592"/>
    </source>
</evidence>
<evidence type="ECO:0000313" key="5">
    <source>
        <dbReference type="Proteomes" id="UP000618952"/>
    </source>
</evidence>
<proteinExistence type="inferred from homology"/>
<dbReference type="Gene3D" id="3.20.20.70">
    <property type="entry name" value="Aldolase class I"/>
    <property type="match status" value="1"/>
</dbReference>
<dbReference type="PIRSF" id="PIRSF001365">
    <property type="entry name" value="DHDPS"/>
    <property type="match status" value="1"/>
</dbReference>
<dbReference type="CDD" id="cd00408">
    <property type="entry name" value="DHDPS-like"/>
    <property type="match status" value="1"/>
</dbReference>
<dbReference type="SMART" id="SM01130">
    <property type="entry name" value="DHDPS"/>
    <property type="match status" value="1"/>
</dbReference>
<protein>
    <submittedName>
        <fullName evidence="4">Dihydrodipicolinate synthase family protein</fullName>
    </submittedName>
</protein>
<organism evidence="4 5">
    <name type="scientific">Arenibacter arenosicollis</name>
    <dbReference type="NCBI Taxonomy" id="2762274"/>
    <lineage>
        <taxon>Bacteria</taxon>
        <taxon>Pseudomonadati</taxon>
        <taxon>Bacteroidota</taxon>
        <taxon>Flavobacteriia</taxon>
        <taxon>Flavobacteriales</taxon>
        <taxon>Flavobacteriaceae</taxon>
        <taxon>Arenibacter</taxon>
    </lineage>
</organism>
<comment type="similarity">
    <text evidence="1 3">Belongs to the DapA family.</text>
</comment>
<dbReference type="RefSeq" id="WP_187581486.1">
    <property type="nucleotide sequence ID" value="NZ_JACLHY010000001.1"/>
</dbReference>
<accession>A0ABR7QI00</accession>
<dbReference type="Proteomes" id="UP000618952">
    <property type="component" value="Unassembled WGS sequence"/>
</dbReference>
<keyword evidence="2 3" id="KW-0456">Lyase</keyword>
<dbReference type="Pfam" id="PF00701">
    <property type="entry name" value="DHDPS"/>
    <property type="match status" value="1"/>
</dbReference>
<dbReference type="SUPFAM" id="SSF51569">
    <property type="entry name" value="Aldolase"/>
    <property type="match status" value="1"/>
</dbReference>
<evidence type="ECO:0000256" key="2">
    <source>
        <dbReference type="ARBA" id="ARBA00023239"/>
    </source>
</evidence>
<dbReference type="InterPro" id="IPR002220">
    <property type="entry name" value="DapA-like"/>
</dbReference>
<dbReference type="PANTHER" id="PTHR12128:SF66">
    <property type="entry name" value="4-HYDROXY-2-OXOGLUTARATE ALDOLASE, MITOCHONDRIAL"/>
    <property type="match status" value="1"/>
</dbReference>
<evidence type="ECO:0000256" key="3">
    <source>
        <dbReference type="PIRNR" id="PIRNR001365"/>
    </source>
</evidence>
<sequence>MFDKKELYPLKGIVTVLNTPFTTEDSIDLVALKNNVIEALEAGVAGILVPAMAAEVYKLSKTERIKMLSLVLETVGDKIPVIAGAGEQDVYKSKELLKAYMDLGCKNVLFQIPYVDDSQFRNHFMQLAALDPEMIMLQDWDATGYGLSDELICDLFEKVPAFKCLKIETVPAGPKYSRILELTQGKLNLSGGWAVTQMMEGLQRGVHAFMPTGMHLIYTTIYRLFEEGKIMEAEALFEKIIPVLAFSNQHLDISIHFFKRLLYRQGIYNTPNVRNPIMPFDALHQKLADRHIDKILQLENELATQSR</sequence>
<dbReference type="EMBL" id="JACLHY010000001">
    <property type="protein sequence ID" value="MBC8766821.1"/>
    <property type="molecule type" value="Genomic_DNA"/>
</dbReference>
<dbReference type="PANTHER" id="PTHR12128">
    <property type="entry name" value="DIHYDRODIPICOLINATE SYNTHASE"/>
    <property type="match status" value="1"/>
</dbReference>
<dbReference type="InterPro" id="IPR013785">
    <property type="entry name" value="Aldolase_TIM"/>
</dbReference>